<dbReference type="Pfam" id="PF23539">
    <property type="entry name" value="DUF7134"/>
    <property type="match status" value="1"/>
</dbReference>
<accession>A0ABV9DWV0</accession>
<dbReference type="EMBL" id="JBHSFQ010000008">
    <property type="protein sequence ID" value="MFC4562425.1"/>
    <property type="molecule type" value="Genomic_DNA"/>
</dbReference>
<dbReference type="RefSeq" id="WP_378573637.1">
    <property type="nucleotide sequence ID" value="NZ_JBHSFQ010000008.1"/>
</dbReference>
<organism evidence="2 3">
    <name type="scientific">Nocardiopsis mangrovi</name>
    <dbReference type="NCBI Taxonomy" id="1179818"/>
    <lineage>
        <taxon>Bacteria</taxon>
        <taxon>Bacillati</taxon>
        <taxon>Actinomycetota</taxon>
        <taxon>Actinomycetes</taxon>
        <taxon>Streptosporangiales</taxon>
        <taxon>Nocardiopsidaceae</taxon>
        <taxon>Nocardiopsis</taxon>
    </lineage>
</organism>
<sequence length="93" mass="9853">MRKADRMFGDARSVLRRREALVDAVALAPFLLLHLLRAVGYAGTEAPGGIPVVAHTAAAFGLLPPPALRRRYPVGALAAVPAVALAKRPFRST</sequence>
<proteinExistence type="predicted"/>
<keyword evidence="3" id="KW-1185">Reference proteome</keyword>
<evidence type="ECO:0000313" key="2">
    <source>
        <dbReference type="EMBL" id="MFC4562425.1"/>
    </source>
</evidence>
<evidence type="ECO:0000313" key="3">
    <source>
        <dbReference type="Proteomes" id="UP001595923"/>
    </source>
</evidence>
<dbReference type="Proteomes" id="UP001595923">
    <property type="component" value="Unassembled WGS sequence"/>
</dbReference>
<dbReference type="InterPro" id="IPR055558">
    <property type="entry name" value="DUF7134"/>
</dbReference>
<feature type="domain" description="DUF7134" evidence="1">
    <location>
        <begin position="13"/>
        <end position="87"/>
    </location>
</feature>
<evidence type="ECO:0000259" key="1">
    <source>
        <dbReference type="Pfam" id="PF23539"/>
    </source>
</evidence>
<comment type="caution">
    <text evidence="2">The sequence shown here is derived from an EMBL/GenBank/DDBJ whole genome shotgun (WGS) entry which is preliminary data.</text>
</comment>
<gene>
    <name evidence="2" type="ORF">ACFO4E_11230</name>
</gene>
<protein>
    <recommendedName>
        <fullName evidence="1">DUF7134 domain-containing protein</fullName>
    </recommendedName>
</protein>
<name>A0ABV9DWV0_9ACTN</name>
<reference evidence="3" key="1">
    <citation type="journal article" date="2019" name="Int. J. Syst. Evol. Microbiol.">
        <title>The Global Catalogue of Microorganisms (GCM) 10K type strain sequencing project: providing services to taxonomists for standard genome sequencing and annotation.</title>
        <authorList>
            <consortium name="The Broad Institute Genomics Platform"/>
            <consortium name="The Broad Institute Genome Sequencing Center for Infectious Disease"/>
            <person name="Wu L."/>
            <person name="Ma J."/>
        </authorList>
    </citation>
    <scope>NUCLEOTIDE SEQUENCE [LARGE SCALE GENOMIC DNA]</scope>
    <source>
        <strain evidence="3">XZYJ18</strain>
    </source>
</reference>